<dbReference type="EMBL" id="JYDR01000077">
    <property type="protein sequence ID" value="KRY70247.1"/>
    <property type="molecule type" value="Genomic_DNA"/>
</dbReference>
<accession>A0A0V1DTC1</accession>
<organism evidence="1 3">
    <name type="scientific">Trichinella pseudospiralis</name>
    <name type="common">Parasitic roundworm</name>
    <dbReference type="NCBI Taxonomy" id="6337"/>
    <lineage>
        <taxon>Eukaryota</taxon>
        <taxon>Metazoa</taxon>
        <taxon>Ecdysozoa</taxon>
        <taxon>Nematoda</taxon>
        <taxon>Enoplea</taxon>
        <taxon>Dorylaimia</taxon>
        <taxon>Trichinellida</taxon>
        <taxon>Trichinellidae</taxon>
        <taxon>Trichinella</taxon>
    </lineage>
</organism>
<dbReference type="Proteomes" id="UP000054632">
    <property type="component" value="Unassembled WGS sequence"/>
</dbReference>
<proteinExistence type="predicted"/>
<dbReference type="EMBL" id="JYDR01000267">
    <property type="protein sequence ID" value="KRY64823.1"/>
    <property type="molecule type" value="Genomic_DNA"/>
</dbReference>
<evidence type="ECO:0000313" key="1">
    <source>
        <dbReference type="EMBL" id="KRY64823.1"/>
    </source>
</evidence>
<dbReference type="AlphaFoldDB" id="A0A0V1DTC1"/>
<reference evidence="1 3" key="1">
    <citation type="submission" date="2015-01" db="EMBL/GenBank/DDBJ databases">
        <title>Evolution of Trichinella species and genotypes.</title>
        <authorList>
            <person name="Korhonen P.K."/>
            <person name="Edoardo P."/>
            <person name="Giuseppe L.R."/>
            <person name="Gasser R.B."/>
        </authorList>
    </citation>
    <scope>NUCLEOTIDE SEQUENCE [LARGE SCALE GENOMIC DNA]</scope>
    <source>
        <strain evidence="1">ISS13</strain>
    </source>
</reference>
<protein>
    <submittedName>
        <fullName evidence="1">Uncharacterized protein</fullName>
    </submittedName>
</protein>
<name>A0A0V1DTC1_TRIPS</name>
<evidence type="ECO:0000313" key="3">
    <source>
        <dbReference type="Proteomes" id="UP000054632"/>
    </source>
</evidence>
<sequence>LVYISERKEPGLRTVYLYEAKTKKRMKILMETAFLPLYEVPAAEDLPDRNVTGSVASQLCLLENT</sequence>
<evidence type="ECO:0000313" key="2">
    <source>
        <dbReference type="EMBL" id="KRY70247.1"/>
    </source>
</evidence>
<comment type="caution">
    <text evidence="1">The sequence shown here is derived from an EMBL/GenBank/DDBJ whole genome shotgun (WGS) entry which is preliminary data.</text>
</comment>
<feature type="non-terminal residue" evidence="1">
    <location>
        <position position="65"/>
    </location>
</feature>
<gene>
    <name evidence="1" type="ORF">T4A_14</name>
    <name evidence="2" type="ORF">T4A_6911</name>
</gene>
<feature type="non-terminal residue" evidence="1">
    <location>
        <position position="1"/>
    </location>
</feature>